<evidence type="ECO:0000313" key="6">
    <source>
        <dbReference type="EMBL" id="KAF1304520.1"/>
    </source>
</evidence>
<dbReference type="PROSITE" id="PS51464">
    <property type="entry name" value="SIS"/>
    <property type="match status" value="1"/>
</dbReference>
<evidence type="ECO:0000313" key="7">
    <source>
        <dbReference type="Proteomes" id="UP000782705"/>
    </source>
</evidence>
<dbReference type="Pfam" id="PF01380">
    <property type="entry name" value="SIS"/>
    <property type="match status" value="1"/>
</dbReference>
<evidence type="ECO:0000259" key="5">
    <source>
        <dbReference type="PROSITE" id="PS51464"/>
    </source>
</evidence>
<proteinExistence type="predicted"/>
<feature type="domain" description="HTH rpiR-type" evidence="4">
    <location>
        <begin position="1"/>
        <end position="73"/>
    </location>
</feature>
<dbReference type="InterPro" id="IPR000281">
    <property type="entry name" value="HTH_RpiR"/>
</dbReference>
<organism evidence="6 7">
    <name type="scientific">Candidatus Enterococcus willemsii</name>
    <dbReference type="NCBI Taxonomy" id="1857215"/>
    <lineage>
        <taxon>Bacteria</taxon>
        <taxon>Bacillati</taxon>
        <taxon>Bacillota</taxon>
        <taxon>Bacilli</taxon>
        <taxon>Lactobacillales</taxon>
        <taxon>Enterococcaceae</taxon>
        <taxon>Enterococcus</taxon>
    </lineage>
</organism>
<dbReference type="RefSeq" id="WP_161901550.1">
    <property type="nucleotide sequence ID" value="NZ_MAEL01000031.1"/>
</dbReference>
<dbReference type="InterPro" id="IPR046348">
    <property type="entry name" value="SIS_dom_sf"/>
</dbReference>
<evidence type="ECO:0000256" key="1">
    <source>
        <dbReference type="ARBA" id="ARBA00023015"/>
    </source>
</evidence>
<gene>
    <name evidence="6" type="ORF">BAU17_09970</name>
</gene>
<dbReference type="SUPFAM" id="SSF53697">
    <property type="entry name" value="SIS domain"/>
    <property type="match status" value="1"/>
</dbReference>
<name>A0ABQ6Z0H5_9ENTE</name>
<dbReference type="InterPro" id="IPR001347">
    <property type="entry name" value="SIS_dom"/>
</dbReference>
<reference evidence="6 7" key="1">
    <citation type="submission" date="2016-06" db="EMBL/GenBank/DDBJ databases">
        <title>Four novel species of enterococci isolated from chicken manure.</title>
        <authorList>
            <person name="Van Tyne D."/>
        </authorList>
    </citation>
    <scope>NUCLEOTIDE SEQUENCE [LARGE SCALE GENOMIC DNA]</scope>
    <source>
        <strain evidence="6 7">CU12B</strain>
    </source>
</reference>
<dbReference type="PANTHER" id="PTHR30514">
    <property type="entry name" value="GLUCOKINASE"/>
    <property type="match status" value="1"/>
</dbReference>
<sequence>MLFLDYIPELTPLEMDIYHFIAHHLERTATMKIKELAMLTHTSPTSITRFCKKFECASFSEFKIKLRMYTDSLKKSKIADADETSYIDFLQRVNQEFLKNKIEQAVHLLQQKSLVLFLGSGSSETIAEYGSLYFSNLSKTALKISDPSNYPIEWFPEDIAAKTCVIVLSISGETEEMIRYLQRLNQKDCTIIAITNTENSPISKLSHITIPYFIERETIYKTSGNQDKTIELTSQLPALFLIEKIAKRLRLSQEIQ</sequence>
<keyword evidence="1" id="KW-0805">Transcription regulation</keyword>
<dbReference type="InterPro" id="IPR035472">
    <property type="entry name" value="RpiR-like_SIS"/>
</dbReference>
<dbReference type="InterPro" id="IPR036388">
    <property type="entry name" value="WH-like_DNA-bd_sf"/>
</dbReference>
<evidence type="ECO:0000256" key="2">
    <source>
        <dbReference type="ARBA" id="ARBA00023125"/>
    </source>
</evidence>
<dbReference type="Gene3D" id="3.40.50.10490">
    <property type="entry name" value="Glucose-6-phosphate isomerase like protein, domain 1"/>
    <property type="match status" value="1"/>
</dbReference>
<dbReference type="PROSITE" id="PS51071">
    <property type="entry name" value="HTH_RPIR"/>
    <property type="match status" value="1"/>
</dbReference>
<dbReference type="SUPFAM" id="SSF46689">
    <property type="entry name" value="Homeodomain-like"/>
    <property type="match status" value="1"/>
</dbReference>
<dbReference type="Pfam" id="PF01418">
    <property type="entry name" value="HTH_6"/>
    <property type="match status" value="1"/>
</dbReference>
<dbReference type="PANTHER" id="PTHR30514:SF1">
    <property type="entry name" value="HTH-TYPE TRANSCRIPTIONAL REGULATOR HEXR-RELATED"/>
    <property type="match status" value="1"/>
</dbReference>
<protein>
    <submittedName>
        <fullName evidence="6">RpiR family transcriptional regulator</fullName>
    </submittedName>
</protein>
<dbReference type="EMBL" id="MAEL01000031">
    <property type="protein sequence ID" value="KAF1304520.1"/>
    <property type="molecule type" value="Genomic_DNA"/>
</dbReference>
<dbReference type="InterPro" id="IPR009057">
    <property type="entry name" value="Homeodomain-like_sf"/>
</dbReference>
<evidence type="ECO:0000256" key="3">
    <source>
        <dbReference type="ARBA" id="ARBA00023163"/>
    </source>
</evidence>
<keyword evidence="2" id="KW-0238">DNA-binding</keyword>
<keyword evidence="7" id="KW-1185">Reference proteome</keyword>
<feature type="domain" description="SIS" evidence="5">
    <location>
        <begin position="105"/>
        <end position="255"/>
    </location>
</feature>
<dbReference type="CDD" id="cd05013">
    <property type="entry name" value="SIS_RpiR"/>
    <property type="match status" value="1"/>
</dbReference>
<accession>A0ABQ6Z0H5</accession>
<dbReference type="Proteomes" id="UP000782705">
    <property type="component" value="Unassembled WGS sequence"/>
</dbReference>
<dbReference type="InterPro" id="IPR047640">
    <property type="entry name" value="RpiR-like"/>
</dbReference>
<comment type="caution">
    <text evidence="6">The sequence shown here is derived from an EMBL/GenBank/DDBJ whole genome shotgun (WGS) entry which is preliminary data.</text>
</comment>
<dbReference type="Gene3D" id="1.10.10.10">
    <property type="entry name" value="Winged helix-like DNA-binding domain superfamily/Winged helix DNA-binding domain"/>
    <property type="match status" value="1"/>
</dbReference>
<keyword evidence="3" id="KW-0804">Transcription</keyword>
<evidence type="ECO:0000259" key="4">
    <source>
        <dbReference type="PROSITE" id="PS51071"/>
    </source>
</evidence>